<accession>A0ACB9DBW3</accession>
<evidence type="ECO:0000313" key="1">
    <source>
        <dbReference type="EMBL" id="KAI3743960.1"/>
    </source>
</evidence>
<reference evidence="1 2" key="2">
    <citation type="journal article" date="2022" name="Mol. Ecol. Resour.">
        <title>The genomes of chicory, endive, great burdock and yacon provide insights into Asteraceae paleo-polyploidization history and plant inulin production.</title>
        <authorList>
            <person name="Fan W."/>
            <person name="Wang S."/>
            <person name="Wang H."/>
            <person name="Wang A."/>
            <person name="Jiang F."/>
            <person name="Liu H."/>
            <person name="Zhao H."/>
            <person name="Xu D."/>
            <person name="Zhang Y."/>
        </authorList>
    </citation>
    <scope>NUCLEOTIDE SEQUENCE [LARGE SCALE GENOMIC DNA]</scope>
    <source>
        <strain evidence="2">cv. Yunnan</strain>
        <tissue evidence="1">Leaves</tissue>
    </source>
</reference>
<comment type="caution">
    <text evidence="1">The sequence shown here is derived from an EMBL/GenBank/DDBJ whole genome shotgun (WGS) entry which is preliminary data.</text>
</comment>
<reference evidence="2" key="1">
    <citation type="journal article" date="2022" name="Mol. Ecol. Resour.">
        <title>The genomes of chicory, endive, great burdock and yacon provide insights into Asteraceae palaeo-polyploidization history and plant inulin production.</title>
        <authorList>
            <person name="Fan W."/>
            <person name="Wang S."/>
            <person name="Wang H."/>
            <person name="Wang A."/>
            <person name="Jiang F."/>
            <person name="Liu H."/>
            <person name="Zhao H."/>
            <person name="Xu D."/>
            <person name="Zhang Y."/>
        </authorList>
    </citation>
    <scope>NUCLEOTIDE SEQUENCE [LARGE SCALE GENOMIC DNA]</scope>
    <source>
        <strain evidence="2">cv. Yunnan</strain>
    </source>
</reference>
<evidence type="ECO:0000313" key="2">
    <source>
        <dbReference type="Proteomes" id="UP001056120"/>
    </source>
</evidence>
<protein>
    <submittedName>
        <fullName evidence="1">Uncharacterized protein</fullName>
    </submittedName>
</protein>
<proteinExistence type="predicted"/>
<dbReference type="EMBL" id="CM042036">
    <property type="protein sequence ID" value="KAI3743960.1"/>
    <property type="molecule type" value="Genomic_DNA"/>
</dbReference>
<organism evidence="1 2">
    <name type="scientific">Smallanthus sonchifolius</name>
    <dbReference type="NCBI Taxonomy" id="185202"/>
    <lineage>
        <taxon>Eukaryota</taxon>
        <taxon>Viridiplantae</taxon>
        <taxon>Streptophyta</taxon>
        <taxon>Embryophyta</taxon>
        <taxon>Tracheophyta</taxon>
        <taxon>Spermatophyta</taxon>
        <taxon>Magnoliopsida</taxon>
        <taxon>eudicotyledons</taxon>
        <taxon>Gunneridae</taxon>
        <taxon>Pentapetalae</taxon>
        <taxon>asterids</taxon>
        <taxon>campanulids</taxon>
        <taxon>Asterales</taxon>
        <taxon>Asteraceae</taxon>
        <taxon>Asteroideae</taxon>
        <taxon>Heliantheae alliance</taxon>
        <taxon>Millerieae</taxon>
        <taxon>Smallanthus</taxon>
    </lineage>
</organism>
<name>A0ACB9DBW3_9ASTR</name>
<dbReference type="Proteomes" id="UP001056120">
    <property type="component" value="Linkage Group LG19"/>
</dbReference>
<keyword evidence="2" id="KW-1185">Reference proteome</keyword>
<gene>
    <name evidence="1" type="ORF">L1987_57032</name>
</gene>
<sequence>MQRVDTRHGLVHHHIAQRNIEGPMVADQVVEDLAKDEIGVNKGQSLESLKAMKNEYTIGFKLSESPNSIDKDTLEMLDDVKSSFDYKNVTERYDNFKKFDTVSEHSDHFYSKHTSSLEIERDILVRAYEGRIDLLRVVIIGPNRTPYHDGLFFFDVCFPKTYRDTPPVCNSSLDEDSVFDSLLYNQNTFFKSLKTMVSIIKEPPKHFEDFVVGHFRNRVTDILKACEAYSGGAQIGCLVEGVPLLGNKGMFAITFNDDLDSCVKPVVIELERIGAKVD</sequence>